<dbReference type="RefSeq" id="WP_110437597.1">
    <property type="nucleotide sequence ID" value="NZ_AP018781.1"/>
</dbReference>
<organism evidence="1 2">
    <name type="scientific">Haemophilus influenzae</name>
    <dbReference type="NCBI Taxonomy" id="727"/>
    <lineage>
        <taxon>Bacteria</taxon>
        <taxon>Pseudomonadati</taxon>
        <taxon>Pseudomonadota</taxon>
        <taxon>Gammaproteobacteria</taxon>
        <taxon>Pasteurellales</taxon>
        <taxon>Pasteurellaceae</taxon>
        <taxon>Haemophilus</taxon>
    </lineage>
</organism>
<evidence type="ECO:0008006" key="3">
    <source>
        <dbReference type="Google" id="ProtNLM"/>
    </source>
</evidence>
<protein>
    <recommendedName>
        <fullName evidence="3">DUF1919 domain-containing protein</fullName>
    </recommendedName>
</protein>
<comment type="caution">
    <text evidence="1">The sequence shown here is derived from an EMBL/GenBank/DDBJ whole genome shotgun (WGS) entry which is preliminary data.</text>
</comment>
<gene>
    <name evidence="1" type="ORF">CAGEJMGA_00279</name>
</gene>
<sequence length="207" mass="24750">MNPFQKIKSAVNKCQRFFINRTLQHKLTNQGITVISANCVGAFILHDLHQPFNSPFVNLYLSPQDFLRYLKNIDFYLNQPLTFVQTEKNYPVGKLADLEIHFMHYHSEQEANEKWQLRTSRINLDNLFIMMTDRDGVTEKDIQLFDQLPFQNKVIFTHKPYSAFKSAYYIKGFEKQNQVGDIFEFSGWNGRKYYDQFDYVKWFNQTR</sequence>
<dbReference type="InterPro" id="IPR037226">
    <property type="entry name" value="CAC2185-like_sf"/>
</dbReference>
<name>A0AAX3IQW3_HAEIF</name>
<dbReference type="SUPFAM" id="SSF142795">
    <property type="entry name" value="CAC2185-like"/>
    <property type="match status" value="1"/>
</dbReference>
<proteinExistence type="predicted"/>
<evidence type="ECO:0000313" key="2">
    <source>
        <dbReference type="Proteomes" id="UP000658741"/>
    </source>
</evidence>
<reference evidence="1" key="1">
    <citation type="submission" date="2019-05" db="EMBL/GenBank/DDBJ databases">
        <authorList>
            <person name="Hibberd M."/>
        </authorList>
    </citation>
    <scope>NUCLEOTIDE SEQUENCE</scope>
    <source>
        <strain evidence="1">Haemophilus_influenzae_BgEED16</strain>
    </source>
</reference>
<dbReference type="EMBL" id="CABFLD010000011">
    <property type="protein sequence ID" value="VTX50408.1"/>
    <property type="molecule type" value="Genomic_DNA"/>
</dbReference>
<dbReference type="Pfam" id="PF08942">
    <property type="entry name" value="DUF1919"/>
    <property type="match status" value="1"/>
</dbReference>
<evidence type="ECO:0000313" key="1">
    <source>
        <dbReference type="EMBL" id="VTX50408.1"/>
    </source>
</evidence>
<dbReference type="AlphaFoldDB" id="A0AAX3IQW3"/>
<accession>A0AAX3IQW3</accession>
<dbReference type="InterPro" id="IPR015037">
    <property type="entry name" value="DUF1919"/>
</dbReference>
<dbReference type="Proteomes" id="UP000658741">
    <property type="component" value="Unassembled WGS sequence"/>
</dbReference>